<comment type="caution">
    <text evidence="1">The sequence shown here is derived from an EMBL/GenBank/DDBJ whole genome shotgun (WGS) entry which is preliminary data.</text>
</comment>
<gene>
    <name evidence="2" type="ORF">LUA448_LOCUS3280</name>
    <name evidence="1" type="ORF">TIS948_LOCUS12188</name>
</gene>
<evidence type="ECO:0000313" key="1">
    <source>
        <dbReference type="EMBL" id="CAF3194446.1"/>
    </source>
</evidence>
<sequence>MNDEKPSKKNNKQRRVRFDLQTRSRQPIRIQWTMEEFNDLFKRFRCSVTGSYWQSLKNRVYEKNNHHIAVGNLIWK</sequence>
<dbReference type="Proteomes" id="UP000663833">
    <property type="component" value="Unassembled WGS sequence"/>
</dbReference>
<organism evidence="1 3">
    <name type="scientific">Rotaria socialis</name>
    <dbReference type="NCBI Taxonomy" id="392032"/>
    <lineage>
        <taxon>Eukaryota</taxon>
        <taxon>Metazoa</taxon>
        <taxon>Spiralia</taxon>
        <taxon>Gnathifera</taxon>
        <taxon>Rotifera</taxon>
        <taxon>Eurotatoria</taxon>
        <taxon>Bdelloidea</taxon>
        <taxon>Philodinida</taxon>
        <taxon>Philodinidae</taxon>
        <taxon>Rotaria</taxon>
    </lineage>
</organism>
<protein>
    <submittedName>
        <fullName evidence="1">Uncharacterized protein</fullName>
    </submittedName>
</protein>
<reference evidence="1" key="1">
    <citation type="submission" date="2021-02" db="EMBL/GenBank/DDBJ databases">
        <authorList>
            <person name="Nowell W R."/>
        </authorList>
    </citation>
    <scope>NUCLEOTIDE SEQUENCE</scope>
</reference>
<evidence type="ECO:0000313" key="3">
    <source>
        <dbReference type="Proteomes" id="UP000663825"/>
    </source>
</evidence>
<dbReference type="Proteomes" id="UP000663825">
    <property type="component" value="Unassembled WGS sequence"/>
</dbReference>
<dbReference type="OrthoDB" id="10301668at2759"/>
<name>A0A817QE65_9BILA</name>
<evidence type="ECO:0000313" key="2">
    <source>
        <dbReference type="EMBL" id="CAF3221434.1"/>
    </source>
</evidence>
<proteinExistence type="predicted"/>
<accession>A0A817QE65</accession>
<dbReference type="EMBL" id="CAJNYD010000132">
    <property type="protein sequence ID" value="CAF3221434.1"/>
    <property type="molecule type" value="Genomic_DNA"/>
</dbReference>
<dbReference type="AlphaFoldDB" id="A0A817QE65"/>
<dbReference type="EMBL" id="CAJNXB010001808">
    <property type="protein sequence ID" value="CAF3194446.1"/>
    <property type="molecule type" value="Genomic_DNA"/>
</dbReference>